<proteinExistence type="predicted"/>
<reference evidence="2 3" key="1">
    <citation type="submission" date="2019-03" db="EMBL/GenBank/DDBJ databases">
        <title>Genomic Encyclopedia of Archaeal and Bacterial Type Strains, Phase II (KMG-II): from individual species to whole genera.</title>
        <authorList>
            <person name="Goeker M."/>
        </authorList>
    </citation>
    <scope>NUCLEOTIDE SEQUENCE [LARGE SCALE GENOMIC DNA]</scope>
    <source>
        <strain evidence="2 3">DSM 24323</strain>
    </source>
</reference>
<evidence type="ECO:0000313" key="3">
    <source>
        <dbReference type="Proteomes" id="UP000295371"/>
    </source>
</evidence>
<dbReference type="Proteomes" id="UP000295371">
    <property type="component" value="Unassembled WGS sequence"/>
</dbReference>
<name>A0A4R7JBQ7_9ACTN</name>
<dbReference type="RefSeq" id="WP_133754320.1">
    <property type="nucleotide sequence ID" value="NZ_SOAW01000001.1"/>
</dbReference>
<keyword evidence="3" id="KW-1185">Reference proteome</keyword>
<dbReference type="Pfam" id="PF12697">
    <property type="entry name" value="Abhydrolase_6"/>
    <property type="match status" value="1"/>
</dbReference>
<evidence type="ECO:0000259" key="1">
    <source>
        <dbReference type="Pfam" id="PF12697"/>
    </source>
</evidence>
<dbReference type="AlphaFoldDB" id="A0A4R7JBQ7"/>
<dbReference type="OrthoDB" id="3734106at2"/>
<organism evidence="2 3">
    <name type="scientific">Naumannella halotolerans</name>
    <dbReference type="NCBI Taxonomy" id="993414"/>
    <lineage>
        <taxon>Bacteria</taxon>
        <taxon>Bacillati</taxon>
        <taxon>Actinomycetota</taxon>
        <taxon>Actinomycetes</taxon>
        <taxon>Propionibacteriales</taxon>
        <taxon>Propionibacteriaceae</taxon>
        <taxon>Naumannella</taxon>
    </lineage>
</organism>
<evidence type="ECO:0000313" key="2">
    <source>
        <dbReference type="EMBL" id="TDT33879.1"/>
    </source>
</evidence>
<feature type="domain" description="AB hydrolase-1" evidence="1">
    <location>
        <begin position="42"/>
        <end position="264"/>
    </location>
</feature>
<dbReference type="InterPro" id="IPR000073">
    <property type="entry name" value="AB_hydrolase_1"/>
</dbReference>
<gene>
    <name evidence="2" type="ORF">CLV29_1514</name>
</gene>
<dbReference type="Gene3D" id="3.40.50.1820">
    <property type="entry name" value="alpha/beta hydrolase"/>
    <property type="match status" value="1"/>
</dbReference>
<dbReference type="SUPFAM" id="SSF53474">
    <property type="entry name" value="alpha/beta-Hydrolases"/>
    <property type="match status" value="1"/>
</dbReference>
<protein>
    <submittedName>
        <fullName evidence="2">Pimeloyl-ACP methyl ester carboxylesterase</fullName>
    </submittedName>
</protein>
<dbReference type="InterPro" id="IPR029058">
    <property type="entry name" value="AB_hydrolase_fold"/>
</dbReference>
<sequence>MPLHWDMTGGATIMTVNSRDGTRIGVSMTGSGIPLVIVDGAMSSREQHPSAPELDEALAERCTVVRYDRRGRGLSAAGEPGIIHEVDDLCCLVNELAEPPVLLGFSSGAVLALEAVREGLPVAGLALYEPPVVANNGRAPVSPGYPAAVAELVERGDLVGALALFMTEPVGMPVEVVEQMRGDPGFRMGVGAARSLPYDAEIMAPVSTGVPSALSRFDSVRAPTVVLSGSRTEPWLTSAADAVAATITSAQRRIIEGQDHDPSAESIEPEVHRFLDGLSARPVWAG</sequence>
<accession>A0A4R7JBQ7</accession>
<comment type="caution">
    <text evidence="2">The sequence shown here is derived from an EMBL/GenBank/DDBJ whole genome shotgun (WGS) entry which is preliminary data.</text>
</comment>
<dbReference type="GO" id="GO:0003824">
    <property type="term" value="F:catalytic activity"/>
    <property type="evidence" value="ECO:0007669"/>
    <property type="project" value="UniProtKB-ARBA"/>
</dbReference>
<dbReference type="EMBL" id="SOAW01000001">
    <property type="protein sequence ID" value="TDT33879.1"/>
    <property type="molecule type" value="Genomic_DNA"/>
</dbReference>